<evidence type="ECO:0000256" key="10">
    <source>
        <dbReference type="SAM" id="Coils"/>
    </source>
</evidence>
<evidence type="ECO:0000313" key="13">
    <source>
        <dbReference type="Proteomes" id="UP001321582"/>
    </source>
</evidence>
<comment type="similarity">
    <text evidence="2 9">Belongs to the class-II pyridoxal-phosphate-dependent aminotransferase family. Histidinol-phosphate aminotransferase subfamily.</text>
</comment>
<evidence type="ECO:0000256" key="1">
    <source>
        <dbReference type="ARBA" id="ARBA00001933"/>
    </source>
</evidence>
<evidence type="ECO:0000259" key="11">
    <source>
        <dbReference type="Pfam" id="PF00155"/>
    </source>
</evidence>
<evidence type="ECO:0000256" key="6">
    <source>
        <dbReference type="ARBA" id="ARBA00022679"/>
    </source>
</evidence>
<evidence type="ECO:0000256" key="5">
    <source>
        <dbReference type="ARBA" id="ARBA00022605"/>
    </source>
</evidence>
<feature type="domain" description="Aminotransferase class I/classII large" evidence="11">
    <location>
        <begin position="25"/>
        <end position="348"/>
    </location>
</feature>
<keyword evidence="10" id="KW-0175">Coiled coil</keyword>
<dbReference type="CDD" id="cd00609">
    <property type="entry name" value="AAT_like"/>
    <property type="match status" value="1"/>
</dbReference>
<dbReference type="GO" id="GO:0004400">
    <property type="term" value="F:histidinol-phosphate transaminase activity"/>
    <property type="evidence" value="ECO:0007669"/>
    <property type="project" value="UniProtKB-UniRule"/>
</dbReference>
<dbReference type="RefSeq" id="WP_307904572.1">
    <property type="nucleotide sequence ID" value="NZ_AP027059.1"/>
</dbReference>
<keyword evidence="5 9" id="KW-0028">Amino-acid biosynthesis</keyword>
<keyword evidence="13" id="KW-1185">Reference proteome</keyword>
<dbReference type="Gene3D" id="3.40.640.10">
    <property type="entry name" value="Type I PLP-dependent aspartate aminotransferase-like (Major domain)"/>
    <property type="match status" value="1"/>
</dbReference>
<dbReference type="KEGG" id="haby:HLVA_01920"/>
<gene>
    <name evidence="12" type="primary">hisC_2</name>
    <name evidence="9" type="synonym">hisC</name>
    <name evidence="12" type="ORF">HLVA_01920</name>
</gene>
<reference evidence="12 13" key="1">
    <citation type="submission" date="2022-11" db="EMBL/GenBank/DDBJ databases">
        <title>Haliovirga abyssi gen. nov., sp. nov., a mesophilic fermentative bacterium isolated from the Iheya North hydrothermal field and the proposal of Haliovirgaceae fam. nov.</title>
        <authorList>
            <person name="Miyazaki U."/>
            <person name="Tame A."/>
            <person name="Miyazaki J."/>
            <person name="Takai K."/>
            <person name="Sawayama S."/>
            <person name="Kitajima M."/>
            <person name="Okamoto A."/>
            <person name="Nakagawa S."/>
        </authorList>
    </citation>
    <scope>NUCLEOTIDE SEQUENCE [LARGE SCALE GENOMIC DNA]</scope>
    <source>
        <strain evidence="12 13">IC12</strain>
    </source>
</reference>
<evidence type="ECO:0000256" key="3">
    <source>
        <dbReference type="ARBA" id="ARBA00011738"/>
    </source>
</evidence>
<dbReference type="GO" id="GO:0000105">
    <property type="term" value="P:L-histidine biosynthetic process"/>
    <property type="evidence" value="ECO:0007669"/>
    <property type="project" value="UniProtKB-UniRule"/>
</dbReference>
<comment type="cofactor">
    <cofactor evidence="1 9">
        <name>pyridoxal 5'-phosphate</name>
        <dbReference type="ChEBI" id="CHEBI:597326"/>
    </cofactor>
</comment>
<dbReference type="NCBIfam" id="TIGR01141">
    <property type="entry name" value="hisC"/>
    <property type="match status" value="1"/>
</dbReference>
<evidence type="ECO:0000256" key="4">
    <source>
        <dbReference type="ARBA" id="ARBA00022576"/>
    </source>
</evidence>
<keyword evidence="8 9" id="KW-0368">Histidine biosynthesis</keyword>
<dbReference type="InterPro" id="IPR015421">
    <property type="entry name" value="PyrdxlP-dep_Trfase_major"/>
</dbReference>
<dbReference type="PANTHER" id="PTHR42885">
    <property type="entry name" value="HISTIDINOL-PHOSPHATE AMINOTRANSFERASE-RELATED"/>
    <property type="match status" value="1"/>
</dbReference>
<keyword evidence="4 9" id="KW-0032">Aminotransferase</keyword>
<organism evidence="12 13">
    <name type="scientific">Haliovirga abyssi</name>
    <dbReference type="NCBI Taxonomy" id="2996794"/>
    <lineage>
        <taxon>Bacteria</taxon>
        <taxon>Fusobacteriati</taxon>
        <taxon>Fusobacteriota</taxon>
        <taxon>Fusobacteriia</taxon>
        <taxon>Fusobacteriales</taxon>
        <taxon>Haliovirgaceae</taxon>
        <taxon>Haliovirga</taxon>
    </lineage>
</organism>
<keyword evidence="7 9" id="KW-0663">Pyridoxal phosphate</keyword>
<protein>
    <recommendedName>
        <fullName evidence="9">Histidinol-phosphate aminotransferase</fullName>
        <ecNumber evidence="9">2.6.1.9</ecNumber>
    </recommendedName>
    <alternativeName>
        <fullName evidence="9">Imidazole acetol-phosphate transaminase</fullName>
    </alternativeName>
</protein>
<comment type="catalytic activity">
    <reaction evidence="9">
        <text>L-histidinol phosphate + 2-oxoglutarate = 3-(imidazol-4-yl)-2-oxopropyl phosphate + L-glutamate</text>
        <dbReference type="Rhea" id="RHEA:23744"/>
        <dbReference type="ChEBI" id="CHEBI:16810"/>
        <dbReference type="ChEBI" id="CHEBI:29985"/>
        <dbReference type="ChEBI" id="CHEBI:57766"/>
        <dbReference type="ChEBI" id="CHEBI:57980"/>
        <dbReference type="EC" id="2.6.1.9"/>
    </reaction>
</comment>
<dbReference type="InterPro" id="IPR015422">
    <property type="entry name" value="PyrdxlP-dep_Trfase_small"/>
</dbReference>
<dbReference type="Pfam" id="PF00155">
    <property type="entry name" value="Aminotran_1_2"/>
    <property type="match status" value="1"/>
</dbReference>
<dbReference type="GO" id="GO:0030170">
    <property type="term" value="F:pyridoxal phosphate binding"/>
    <property type="evidence" value="ECO:0007669"/>
    <property type="project" value="InterPro"/>
</dbReference>
<dbReference type="InterPro" id="IPR004839">
    <property type="entry name" value="Aminotransferase_I/II_large"/>
</dbReference>
<comment type="pathway">
    <text evidence="9">Amino-acid biosynthesis; L-histidine biosynthesis; L-histidine from 5-phospho-alpha-D-ribose 1-diphosphate: step 7/9.</text>
</comment>
<evidence type="ECO:0000256" key="7">
    <source>
        <dbReference type="ARBA" id="ARBA00022898"/>
    </source>
</evidence>
<dbReference type="PROSITE" id="PS00599">
    <property type="entry name" value="AA_TRANSFER_CLASS_2"/>
    <property type="match status" value="1"/>
</dbReference>
<dbReference type="SUPFAM" id="SSF53383">
    <property type="entry name" value="PLP-dependent transferases"/>
    <property type="match status" value="1"/>
</dbReference>
<accession>A0AAU9D4Z5</accession>
<comment type="subunit">
    <text evidence="3 9">Homodimer.</text>
</comment>
<dbReference type="InterPro" id="IPR015424">
    <property type="entry name" value="PyrdxlP-dep_Trfase"/>
</dbReference>
<dbReference type="Gene3D" id="3.90.1150.10">
    <property type="entry name" value="Aspartate Aminotransferase, domain 1"/>
    <property type="match status" value="1"/>
</dbReference>
<dbReference type="InterPro" id="IPR001917">
    <property type="entry name" value="Aminotrans_II_pyridoxalP_BS"/>
</dbReference>
<dbReference type="EMBL" id="AP027059">
    <property type="protein sequence ID" value="BDU49623.1"/>
    <property type="molecule type" value="Genomic_DNA"/>
</dbReference>
<dbReference type="InterPro" id="IPR005861">
    <property type="entry name" value="HisP_aminotrans"/>
</dbReference>
<dbReference type="PANTHER" id="PTHR42885:SF2">
    <property type="entry name" value="HISTIDINOL-PHOSPHATE AMINOTRANSFERASE"/>
    <property type="match status" value="1"/>
</dbReference>
<evidence type="ECO:0000313" key="12">
    <source>
        <dbReference type="EMBL" id="BDU49623.1"/>
    </source>
</evidence>
<name>A0AAU9D4Z5_9FUSO</name>
<evidence type="ECO:0000256" key="2">
    <source>
        <dbReference type="ARBA" id="ARBA00007970"/>
    </source>
</evidence>
<dbReference type="EC" id="2.6.1.9" evidence="9"/>
<dbReference type="HAMAP" id="MF_01023">
    <property type="entry name" value="HisC_aminotrans_2"/>
    <property type="match status" value="1"/>
</dbReference>
<dbReference type="Proteomes" id="UP001321582">
    <property type="component" value="Chromosome"/>
</dbReference>
<evidence type="ECO:0000256" key="8">
    <source>
        <dbReference type="ARBA" id="ARBA00023102"/>
    </source>
</evidence>
<dbReference type="AlphaFoldDB" id="A0AAU9D4Z5"/>
<evidence type="ECO:0000256" key="9">
    <source>
        <dbReference type="HAMAP-Rule" id="MF_01023"/>
    </source>
</evidence>
<sequence>MLKKLVNENIKNLEPYKVPDLDYNIKLDANENPYPMPEFLGENIKIDMEKEIFNALWNYYPDAQSKDLREELAKKLKLKKENIILGNGSDELILNLMLTYVSKGKKVLIHTPTFAMYKITTQIVNGEVIEVPLNSEDFSINKDEMIKNVIKDDVAMTFITYPNNPTGNLFEEKSIIEIIEKAKGLVVIDEAYSEFAGKSFVDKVSKYENIAILRTFSKAYGIAGLRIGYMVASEEVINEVNKVRLPYNINKITQIIALKVLKNSENMKKIVKDILEERERMEKELSEITEIKLYKSDSNALFFKTEKAEIIFSKMLENKILIRRFKGDLKNFIRISIGRRDENDKVLNIIKELFGKN</sequence>
<keyword evidence="6 9" id="KW-0808">Transferase</keyword>
<feature type="modified residue" description="N6-(pyridoxal phosphate)lysine" evidence="9">
    <location>
        <position position="218"/>
    </location>
</feature>
<feature type="coiled-coil region" evidence="10">
    <location>
        <begin position="264"/>
        <end position="291"/>
    </location>
</feature>
<proteinExistence type="inferred from homology"/>